<organism evidence="8">
    <name type="scientific">Capitella teleta</name>
    <name type="common">Polychaete worm</name>
    <dbReference type="NCBI Taxonomy" id="283909"/>
    <lineage>
        <taxon>Eukaryota</taxon>
        <taxon>Metazoa</taxon>
        <taxon>Spiralia</taxon>
        <taxon>Lophotrochozoa</taxon>
        <taxon>Annelida</taxon>
        <taxon>Polychaeta</taxon>
        <taxon>Sedentaria</taxon>
        <taxon>Scolecida</taxon>
        <taxon>Capitellidae</taxon>
        <taxon>Capitella</taxon>
    </lineage>
</organism>
<dbReference type="HOGENOM" id="CLU_018808_9_2_1"/>
<dbReference type="GO" id="GO:0005886">
    <property type="term" value="C:plasma membrane"/>
    <property type="evidence" value="ECO:0007669"/>
    <property type="project" value="TreeGrafter"/>
</dbReference>
<feature type="transmembrane region" description="Helical" evidence="7">
    <location>
        <begin position="206"/>
        <end position="231"/>
    </location>
</feature>
<evidence type="ECO:0008006" key="11">
    <source>
        <dbReference type="Google" id="ProtNLM"/>
    </source>
</evidence>
<dbReference type="InterPro" id="IPR038377">
    <property type="entry name" value="Na/Glc_symporter_sf"/>
</dbReference>
<feature type="transmembrane region" description="Helical" evidence="7">
    <location>
        <begin position="272"/>
        <end position="290"/>
    </location>
</feature>
<comment type="subcellular location">
    <subcellularLocation>
        <location evidence="1">Membrane</location>
        <topology evidence="1">Multi-pass membrane protein</topology>
    </subcellularLocation>
</comment>
<dbReference type="NCBIfam" id="TIGR00813">
    <property type="entry name" value="sss"/>
    <property type="match status" value="1"/>
</dbReference>
<dbReference type="InterPro" id="IPR001734">
    <property type="entry name" value="Na/solute_symporter"/>
</dbReference>
<accession>R7UBP7</accession>
<evidence type="ECO:0000313" key="8">
    <source>
        <dbReference type="EMBL" id="ELU01228.1"/>
    </source>
</evidence>
<feature type="transmembrane region" description="Helical" evidence="7">
    <location>
        <begin position="482"/>
        <end position="504"/>
    </location>
</feature>
<evidence type="ECO:0000256" key="4">
    <source>
        <dbReference type="ARBA" id="ARBA00022989"/>
    </source>
</evidence>
<feature type="transmembrane region" description="Helical" evidence="7">
    <location>
        <begin position="138"/>
        <end position="154"/>
    </location>
</feature>
<dbReference type="STRING" id="283909.R7UBP7"/>
<evidence type="ECO:0000313" key="9">
    <source>
        <dbReference type="EnsemblMetazoa" id="CapteP177168"/>
    </source>
</evidence>
<comment type="similarity">
    <text evidence="2 6">Belongs to the sodium:solute symporter (SSF) (TC 2.A.21) family.</text>
</comment>
<feature type="transmembrane region" description="Helical" evidence="7">
    <location>
        <begin position="450"/>
        <end position="475"/>
    </location>
</feature>
<feature type="transmembrane region" description="Helical" evidence="7">
    <location>
        <begin position="54"/>
        <end position="73"/>
    </location>
</feature>
<sequence>MFPFFDVFSSSEGSGVDTVQIDGLDIATIVLYFVLVLGIGVYSMFGVSTGTEEGYFLAGRFMTWIPVGASLFATNIGSEHYVGLTGSGAEAGLSIAAFELNALFLLPLVGWVFVPVYMASGANTLPEYMTKRYGGQRIRMVLSVISVVMYIFTKNSVDMYSGALFIQQAIGWNIYLSVFLLLAMTVLSTIAGGLAAVIYTDTLQCFIMILGALVVFVTGIMEIGGFEAMVWKYPRALSDSSIDMLLNGTVPDCGLPPKDGLSLLREPDDIHVPWPGFVFGQTTSSLWYWCADQMMVQRVLAAKDLSHAQAGCLFCGVIKLLPLFVLVMPGLVSRIMFPNDIACNTAEACEAICESPYSCSNIAYPKLVLSLMPNGLRGFIIAVLLSATMSDLSSTFNSSSTLFTMDLYKHIRKSASMKELMIVGRVGVVAVVAIGVAMIPLVMQAQGDQLFVYIQSITNYFSPPIAAVYVLAIIWPRGNERGAFWSLTLMFVMGFVKMMLDFFYPPPECGQTDDAPWVVRDFHYMYYALFSFWLTIVVNVIVSLFGDPVEEGKLIRTVFQTRHVRTLRPDEQLTEEEIEDAKRRALEPKYEVVVEDKKELEAGEEEPKKSLSQKISDFLCGAEQDEDFSAILPEDKLDMMRQMTTISQTKRAKWGLFVMAVVLMTLGTFQYIFFSVKWETEREPDYYAFLDH</sequence>
<evidence type="ECO:0000256" key="3">
    <source>
        <dbReference type="ARBA" id="ARBA00022692"/>
    </source>
</evidence>
<evidence type="ECO:0000256" key="6">
    <source>
        <dbReference type="RuleBase" id="RU362091"/>
    </source>
</evidence>
<feature type="transmembrane region" description="Helical" evidence="7">
    <location>
        <begin position="93"/>
        <end position="117"/>
    </location>
</feature>
<feature type="transmembrane region" description="Helical" evidence="7">
    <location>
        <begin position="26"/>
        <end position="47"/>
    </location>
</feature>
<dbReference type="EnsemblMetazoa" id="CapteT177168">
    <property type="protein sequence ID" value="CapteP177168"/>
    <property type="gene ID" value="CapteG177168"/>
</dbReference>
<gene>
    <name evidence="8" type="ORF">CAPTEDRAFT_177168</name>
</gene>
<keyword evidence="3 7" id="KW-0812">Transmembrane</keyword>
<dbReference type="Gene3D" id="1.20.1730.10">
    <property type="entry name" value="Sodium/glucose cotransporter"/>
    <property type="match status" value="1"/>
</dbReference>
<feature type="transmembrane region" description="Helical" evidence="7">
    <location>
        <begin position="420"/>
        <end position="444"/>
    </location>
</feature>
<feature type="transmembrane region" description="Helical" evidence="7">
    <location>
        <begin position="379"/>
        <end position="399"/>
    </location>
</feature>
<reference evidence="10" key="1">
    <citation type="submission" date="2012-12" db="EMBL/GenBank/DDBJ databases">
        <authorList>
            <person name="Hellsten U."/>
            <person name="Grimwood J."/>
            <person name="Chapman J.A."/>
            <person name="Shapiro H."/>
            <person name="Aerts A."/>
            <person name="Otillar R.P."/>
            <person name="Terry A.Y."/>
            <person name="Boore J.L."/>
            <person name="Simakov O."/>
            <person name="Marletaz F."/>
            <person name="Cho S.-J."/>
            <person name="Edsinger-Gonzales E."/>
            <person name="Havlak P."/>
            <person name="Kuo D.-H."/>
            <person name="Larsson T."/>
            <person name="Lv J."/>
            <person name="Arendt D."/>
            <person name="Savage R."/>
            <person name="Osoegawa K."/>
            <person name="de Jong P."/>
            <person name="Lindberg D.R."/>
            <person name="Seaver E.C."/>
            <person name="Weisblat D.A."/>
            <person name="Putnam N.H."/>
            <person name="Grigoriev I.V."/>
            <person name="Rokhsar D.S."/>
        </authorList>
    </citation>
    <scope>NUCLEOTIDE SEQUENCE</scope>
    <source>
        <strain evidence="10">I ESC-2004</strain>
    </source>
</reference>
<dbReference type="Pfam" id="PF00474">
    <property type="entry name" value="SSF"/>
    <property type="match status" value="1"/>
</dbReference>
<evidence type="ECO:0000256" key="7">
    <source>
        <dbReference type="SAM" id="Phobius"/>
    </source>
</evidence>
<keyword evidence="4 7" id="KW-1133">Transmembrane helix</keyword>
<dbReference type="PANTHER" id="PTHR11819">
    <property type="entry name" value="SOLUTE CARRIER FAMILY 5"/>
    <property type="match status" value="1"/>
</dbReference>
<feature type="transmembrane region" description="Helical" evidence="7">
    <location>
        <begin position="311"/>
        <end position="332"/>
    </location>
</feature>
<feature type="transmembrane region" description="Helical" evidence="7">
    <location>
        <begin position="174"/>
        <end position="199"/>
    </location>
</feature>
<feature type="transmembrane region" description="Helical" evidence="7">
    <location>
        <begin position="524"/>
        <end position="546"/>
    </location>
</feature>
<dbReference type="OrthoDB" id="6132759at2759"/>
<feature type="transmembrane region" description="Helical" evidence="7">
    <location>
        <begin position="654"/>
        <end position="674"/>
    </location>
</feature>
<name>R7UBP7_CAPTE</name>
<dbReference type="GO" id="GO:0005412">
    <property type="term" value="F:D-glucose:sodium symporter activity"/>
    <property type="evidence" value="ECO:0007669"/>
    <property type="project" value="TreeGrafter"/>
</dbReference>
<dbReference type="PANTHER" id="PTHR11819:SF150">
    <property type="entry name" value="SODIUM_MYO-INOSITOL COTRANSPORTER"/>
    <property type="match status" value="1"/>
</dbReference>
<reference evidence="8 10" key="2">
    <citation type="journal article" date="2013" name="Nature">
        <title>Insights into bilaterian evolution from three spiralian genomes.</title>
        <authorList>
            <person name="Simakov O."/>
            <person name="Marletaz F."/>
            <person name="Cho S.J."/>
            <person name="Edsinger-Gonzales E."/>
            <person name="Havlak P."/>
            <person name="Hellsten U."/>
            <person name="Kuo D.H."/>
            <person name="Larsson T."/>
            <person name="Lv J."/>
            <person name="Arendt D."/>
            <person name="Savage R."/>
            <person name="Osoegawa K."/>
            <person name="de Jong P."/>
            <person name="Grimwood J."/>
            <person name="Chapman J.A."/>
            <person name="Shapiro H."/>
            <person name="Aerts A."/>
            <person name="Otillar R.P."/>
            <person name="Terry A.Y."/>
            <person name="Boore J.L."/>
            <person name="Grigoriev I.V."/>
            <person name="Lindberg D.R."/>
            <person name="Seaver E.C."/>
            <person name="Weisblat D.A."/>
            <person name="Putnam N.H."/>
            <person name="Rokhsar D.S."/>
        </authorList>
    </citation>
    <scope>NUCLEOTIDE SEQUENCE</scope>
    <source>
        <strain evidence="8 10">I ESC-2004</strain>
    </source>
</reference>
<evidence type="ECO:0000256" key="1">
    <source>
        <dbReference type="ARBA" id="ARBA00004141"/>
    </source>
</evidence>
<evidence type="ECO:0000256" key="2">
    <source>
        <dbReference type="ARBA" id="ARBA00006434"/>
    </source>
</evidence>
<dbReference type="EMBL" id="KB305274">
    <property type="protein sequence ID" value="ELU01228.1"/>
    <property type="molecule type" value="Genomic_DNA"/>
</dbReference>
<protein>
    <recommendedName>
        <fullName evidence="11">Sodium/myo-inositol cotransporter</fullName>
    </recommendedName>
</protein>
<dbReference type="EMBL" id="AMQN01009369">
    <property type="status" value="NOT_ANNOTATED_CDS"/>
    <property type="molecule type" value="Genomic_DNA"/>
</dbReference>
<keyword evidence="5 7" id="KW-0472">Membrane</keyword>
<evidence type="ECO:0000256" key="5">
    <source>
        <dbReference type="ARBA" id="ARBA00023136"/>
    </source>
</evidence>
<dbReference type="OMA" id="WHTLLTG"/>
<proteinExistence type="inferred from homology"/>
<dbReference type="PROSITE" id="PS50283">
    <property type="entry name" value="NA_SOLUT_SYMP_3"/>
    <property type="match status" value="1"/>
</dbReference>
<dbReference type="AlphaFoldDB" id="R7UBP7"/>
<evidence type="ECO:0000313" key="10">
    <source>
        <dbReference type="Proteomes" id="UP000014760"/>
    </source>
</evidence>
<reference evidence="9" key="3">
    <citation type="submission" date="2015-06" db="UniProtKB">
        <authorList>
            <consortium name="EnsemblMetazoa"/>
        </authorList>
    </citation>
    <scope>IDENTIFICATION</scope>
</reference>
<dbReference type="Proteomes" id="UP000014760">
    <property type="component" value="Unassembled WGS sequence"/>
</dbReference>
<keyword evidence="10" id="KW-1185">Reference proteome</keyword>